<sequence length="148" mass="16714">MAEKLFVGFIGAALALLIREIVTFWKTTIKRKRIAALCCEHLKKIQEDLQGHVEIHNGNAKFSETQYSEVAVGDFLYDLVTSNIDCFGSVDSVKETVNFFHHYMVNMRTIRSRLDASINGTANLTEETYNKILGNLNEAINELRLAST</sequence>
<dbReference type="Proteomes" id="UP000469421">
    <property type="component" value="Unassembled WGS sequence"/>
</dbReference>
<dbReference type="RefSeq" id="WP_153499807.1">
    <property type="nucleotide sequence ID" value="NZ_WIRE01000001.1"/>
</dbReference>
<dbReference type="EMBL" id="WIRE01000001">
    <property type="protein sequence ID" value="MQX52820.1"/>
    <property type="molecule type" value="Genomic_DNA"/>
</dbReference>
<keyword evidence="1" id="KW-0472">Membrane</keyword>
<gene>
    <name evidence="2" type="ORF">GFN93_06130</name>
</gene>
<keyword evidence="1" id="KW-0812">Transmembrane</keyword>
<organism evidence="2 3">
    <name type="scientific">Alcanivorax sediminis</name>
    <dbReference type="NCBI Taxonomy" id="2663008"/>
    <lineage>
        <taxon>Bacteria</taxon>
        <taxon>Pseudomonadati</taxon>
        <taxon>Pseudomonadota</taxon>
        <taxon>Gammaproteobacteria</taxon>
        <taxon>Oceanospirillales</taxon>
        <taxon>Alcanivoracaceae</taxon>
        <taxon>Alcanivorax</taxon>
    </lineage>
</organism>
<accession>A0A6N7LXM1</accession>
<comment type="caution">
    <text evidence="2">The sequence shown here is derived from an EMBL/GenBank/DDBJ whole genome shotgun (WGS) entry which is preliminary data.</text>
</comment>
<evidence type="ECO:0000313" key="3">
    <source>
        <dbReference type="Proteomes" id="UP000469421"/>
    </source>
</evidence>
<reference evidence="2 3" key="1">
    <citation type="submission" date="2019-10" db="EMBL/GenBank/DDBJ databases">
        <title>Alcanivorax sp.PA15-N-34 draft genome sequence.</title>
        <authorList>
            <person name="Liao X."/>
            <person name="Shao Z."/>
        </authorList>
    </citation>
    <scope>NUCLEOTIDE SEQUENCE [LARGE SCALE GENOMIC DNA]</scope>
    <source>
        <strain evidence="2 3">PA15-N-34</strain>
    </source>
</reference>
<name>A0A6N7LXM1_9GAMM</name>
<evidence type="ECO:0000256" key="1">
    <source>
        <dbReference type="SAM" id="Phobius"/>
    </source>
</evidence>
<dbReference type="AlphaFoldDB" id="A0A6N7LXM1"/>
<proteinExistence type="predicted"/>
<keyword evidence="3" id="KW-1185">Reference proteome</keyword>
<protein>
    <submittedName>
        <fullName evidence="2">Uncharacterized protein</fullName>
    </submittedName>
</protein>
<evidence type="ECO:0000313" key="2">
    <source>
        <dbReference type="EMBL" id="MQX52820.1"/>
    </source>
</evidence>
<keyword evidence="1" id="KW-1133">Transmembrane helix</keyword>
<feature type="transmembrane region" description="Helical" evidence="1">
    <location>
        <begin position="6"/>
        <end position="25"/>
    </location>
</feature>